<gene>
    <name evidence="2" type="ORF">CD29_20040</name>
</gene>
<evidence type="ECO:0000313" key="2">
    <source>
        <dbReference type="EMBL" id="KGR73497.1"/>
    </source>
</evidence>
<dbReference type="Proteomes" id="UP000030416">
    <property type="component" value="Unassembled WGS sequence"/>
</dbReference>
<reference evidence="2 3" key="1">
    <citation type="submission" date="2014-02" db="EMBL/GenBank/DDBJ databases">
        <title>Draft genome sequence of Lysinibacillus manganicus DSM 26584T.</title>
        <authorList>
            <person name="Zhang F."/>
            <person name="Wang G."/>
            <person name="Zhang L."/>
        </authorList>
    </citation>
    <scope>NUCLEOTIDE SEQUENCE [LARGE SCALE GENOMIC DNA]</scope>
    <source>
        <strain evidence="2 3">DSM 26584</strain>
    </source>
</reference>
<sequence length="344" mass="36992">MIQALLEQVAHAAPGEGAQVYGTFGSGFQACIAIAPGQREQAEAGAVAHLRVRLVGQLVIDQLARVGADPLAPVEQALRRPLTMRLVRCGHVFALGTVSAASPQQQVAGHPPVAMQHFQGVCRQSHVHVLPGQGGGHAVEAAIDLDVVVDADLAALEGGDLVGMHRQRSQGRAIQTLEPVAPAAIEPLERAPIQILQQLGDGLVKRMQAEELPMAQPRHDPALDHLHRHLGLGLVLRLAWPCRQDHRLVMTRALQRGPVQARLVAIRLGDQGARIVRHNHFRHAAKVGQSLAQRGQPVHLGFAWRRAGIGVIRGAQGGDEDVRPAHFAGGRVDHRQRRPGIVDE</sequence>
<evidence type="ECO:0000256" key="1">
    <source>
        <dbReference type="SAM" id="MobiDB-lite"/>
    </source>
</evidence>
<dbReference type="eggNOG" id="ENOG50335WG">
    <property type="taxonomic scope" value="Bacteria"/>
</dbReference>
<keyword evidence="3" id="KW-1185">Reference proteome</keyword>
<proteinExistence type="predicted"/>
<feature type="region of interest" description="Disordered" evidence="1">
    <location>
        <begin position="320"/>
        <end position="344"/>
    </location>
</feature>
<name>A0A0A3IF55_9BACL</name>
<accession>A0A0A3IF55</accession>
<comment type="caution">
    <text evidence="2">The sequence shown here is derived from an EMBL/GenBank/DDBJ whole genome shotgun (WGS) entry which is preliminary data.</text>
</comment>
<evidence type="ECO:0000313" key="3">
    <source>
        <dbReference type="Proteomes" id="UP000030416"/>
    </source>
</evidence>
<dbReference type="EMBL" id="JPVN01000059">
    <property type="protein sequence ID" value="KGR73497.1"/>
    <property type="molecule type" value="Genomic_DNA"/>
</dbReference>
<protein>
    <submittedName>
        <fullName evidence="2">Uncharacterized protein</fullName>
    </submittedName>
</protein>
<organism evidence="2 3">
    <name type="scientific">Ureibacillus manganicus DSM 26584</name>
    <dbReference type="NCBI Taxonomy" id="1384049"/>
    <lineage>
        <taxon>Bacteria</taxon>
        <taxon>Bacillati</taxon>
        <taxon>Bacillota</taxon>
        <taxon>Bacilli</taxon>
        <taxon>Bacillales</taxon>
        <taxon>Caryophanaceae</taxon>
        <taxon>Ureibacillus</taxon>
    </lineage>
</organism>
<dbReference type="AlphaFoldDB" id="A0A0A3IF55"/>
<dbReference type="STRING" id="1384049.CD29_20040"/>